<dbReference type="Pfam" id="PF00388">
    <property type="entry name" value="PI-PLC-X"/>
    <property type="match status" value="1"/>
</dbReference>
<dbReference type="GO" id="GO:0006629">
    <property type="term" value="P:lipid metabolic process"/>
    <property type="evidence" value="ECO:0007669"/>
    <property type="project" value="InterPro"/>
</dbReference>
<dbReference type="Gene3D" id="3.20.20.190">
    <property type="entry name" value="Phosphatidylinositol (PI) phosphodiesterase"/>
    <property type="match status" value="1"/>
</dbReference>
<feature type="transmembrane region" description="Helical" evidence="1">
    <location>
        <begin position="7"/>
        <end position="25"/>
    </location>
</feature>
<organism evidence="3">
    <name type="scientific">viral metagenome</name>
    <dbReference type="NCBI Taxonomy" id="1070528"/>
    <lineage>
        <taxon>unclassified sequences</taxon>
        <taxon>metagenomes</taxon>
        <taxon>organismal metagenomes</taxon>
    </lineage>
</organism>
<protein>
    <recommendedName>
        <fullName evidence="2">Phosphatidylinositol-specific phospholipase C X domain-containing protein</fullName>
    </recommendedName>
</protein>
<dbReference type="GO" id="GO:0008081">
    <property type="term" value="F:phosphoric diester hydrolase activity"/>
    <property type="evidence" value="ECO:0007669"/>
    <property type="project" value="InterPro"/>
</dbReference>
<evidence type="ECO:0000259" key="2">
    <source>
        <dbReference type="Pfam" id="PF00388"/>
    </source>
</evidence>
<feature type="domain" description="Phosphatidylinositol-specific phospholipase C X" evidence="2">
    <location>
        <begin position="83"/>
        <end position="236"/>
    </location>
</feature>
<dbReference type="EMBL" id="MN740016">
    <property type="protein sequence ID" value="QHT84204.1"/>
    <property type="molecule type" value="Genomic_DNA"/>
</dbReference>
<reference evidence="3" key="1">
    <citation type="journal article" date="2020" name="Nature">
        <title>Giant virus diversity and host interactions through global metagenomics.</title>
        <authorList>
            <person name="Schulz F."/>
            <person name="Roux S."/>
            <person name="Paez-Espino D."/>
            <person name="Jungbluth S."/>
            <person name="Walsh D.A."/>
            <person name="Denef V.J."/>
            <person name="McMahon K.D."/>
            <person name="Konstantinidis K.T."/>
            <person name="Eloe-Fadrosh E.A."/>
            <person name="Kyrpides N.C."/>
            <person name="Woyke T."/>
        </authorList>
    </citation>
    <scope>NUCLEOTIDE SEQUENCE</scope>
    <source>
        <strain evidence="3">GVMAG-M-3300023184-16</strain>
    </source>
</reference>
<dbReference type="SUPFAM" id="SSF51695">
    <property type="entry name" value="PLC-like phosphodiesterases"/>
    <property type="match status" value="1"/>
</dbReference>
<keyword evidence="1" id="KW-0472">Membrane</keyword>
<dbReference type="AlphaFoldDB" id="A0A6C0HUR4"/>
<sequence>MKPLRKIIIICIVLISVFVLWILLLQRAKLQQLPSNVQEAVQYQEGFTTMGTSQINELRKVTSTTISPGVQSCVAIDTGNMLLREYCIKASYNSACTGTYVTIDMIKYVLARGCRFLDFEVYYLNTLAKGNSFVNSELFQPCVAFSNDSTGLTMKSKNYLPLSEVFQAIHSYGFQAPSPNPKDPLLVQLRIFSEDPKIYQDIAELVPQYLSQNLHKGMINANINTLNDIMGQIVLIVDTNNKKIPNPSTEKNKDLKSYINMYSGGTSVMKFSPDQMSEMLVSIPKIVDGQTTSSVKGYFMVEPGSIDSTIPPSSMIPLLDWLMPVNPVEKINISFFIRNYGVQIVEFPFYVRGDSLVAYEAFFEGLNSAIVPMYLALPYIAKTKHGML</sequence>
<keyword evidence="1" id="KW-1133">Transmembrane helix</keyword>
<name>A0A6C0HUR4_9ZZZZ</name>
<evidence type="ECO:0000256" key="1">
    <source>
        <dbReference type="SAM" id="Phobius"/>
    </source>
</evidence>
<dbReference type="InterPro" id="IPR000909">
    <property type="entry name" value="PLipase_C_PInositol-sp_X_dom"/>
</dbReference>
<dbReference type="InterPro" id="IPR017946">
    <property type="entry name" value="PLC-like_Pdiesterase_TIM-brl"/>
</dbReference>
<accession>A0A6C0HUR4</accession>
<proteinExistence type="predicted"/>
<keyword evidence="1" id="KW-0812">Transmembrane</keyword>
<evidence type="ECO:0000313" key="3">
    <source>
        <dbReference type="EMBL" id="QHT84204.1"/>
    </source>
</evidence>